<feature type="chain" id="PRO_5022862737" description="Tetratricopeptide repeat protein" evidence="1">
    <location>
        <begin position="24"/>
        <end position="437"/>
    </location>
</feature>
<dbReference type="InterPro" id="IPR011990">
    <property type="entry name" value="TPR-like_helical_dom_sf"/>
</dbReference>
<comment type="caution">
    <text evidence="2">The sequence shown here is derived from an EMBL/GenBank/DDBJ whole genome shotgun (WGS) entry which is preliminary data.</text>
</comment>
<dbReference type="SUPFAM" id="SSF48452">
    <property type="entry name" value="TPR-like"/>
    <property type="match status" value="1"/>
</dbReference>
<evidence type="ECO:0000313" key="2">
    <source>
        <dbReference type="EMBL" id="KAA1174337.1"/>
    </source>
</evidence>
<accession>A0A5B0VI00</accession>
<organism evidence="2 3">
    <name type="scientific">Marinobacter salinexigens</name>
    <dbReference type="NCBI Taxonomy" id="2919747"/>
    <lineage>
        <taxon>Bacteria</taxon>
        <taxon>Pseudomonadati</taxon>
        <taxon>Pseudomonadota</taxon>
        <taxon>Gammaproteobacteria</taxon>
        <taxon>Pseudomonadales</taxon>
        <taxon>Marinobacteraceae</taxon>
        <taxon>Marinobacter</taxon>
    </lineage>
</organism>
<sequence>MVHRVPLFLLFLTLAWLSPVANAEQESSAREKFRAGIQAFQAGNLQRARELLETAAEEISSRALTYNLGVVYYHLGEYDLARLRFESLLPTDQRALARYNLGLIALALENEAAAREAFIATLSEDPDEKLARLAAGQLKEIGQDIKEDNWQALFSLAAGYEENIALFPDSAATSLDDAFLESVNVLSGFPVRRGNHALQTQLLLYGRAYADYGDFDTYLARVNLAWAYLPKAFHYTLGLGGDQLWQGGNDREHRARVFTEYRKSGCFRAFGRDRCLVAVEAEQVDATERYRPYDGQRYRLNTSYKTRFGRWTGDLRYRVDYNDRRDLDTGTEYFSVSPLSQNLLFGLDYTVTPSWTIGASTHYEFRYYQTAHRLTIPEGLWIIHREDNRISWSINSEIEISRSFSVGFELEDVQNNSNIPRYDYDRRTATIDVTVRL</sequence>
<dbReference type="Gene3D" id="1.25.40.10">
    <property type="entry name" value="Tetratricopeptide repeat domain"/>
    <property type="match status" value="1"/>
</dbReference>
<reference evidence="2 3" key="1">
    <citation type="submission" date="2019-08" db="EMBL/GenBank/DDBJ databases">
        <title>Marinobacter ZYF650 sp. nov., a marine bacterium isolated from seawater of the Mariana trench.</title>
        <authorList>
            <person name="Ahmad W."/>
        </authorList>
    </citation>
    <scope>NUCLEOTIDE SEQUENCE [LARGE SCALE GENOMIC DNA]</scope>
    <source>
        <strain evidence="2 3">ZYF650</strain>
    </source>
</reference>
<name>A0A5B0VI00_9GAMM</name>
<evidence type="ECO:0000313" key="3">
    <source>
        <dbReference type="Proteomes" id="UP000323161"/>
    </source>
</evidence>
<keyword evidence="1" id="KW-0732">Signal</keyword>
<dbReference type="RefSeq" id="WP_149599902.1">
    <property type="nucleotide sequence ID" value="NZ_VTUU01000003.1"/>
</dbReference>
<dbReference type="EMBL" id="VTUU01000003">
    <property type="protein sequence ID" value="KAA1174337.1"/>
    <property type="molecule type" value="Genomic_DNA"/>
</dbReference>
<evidence type="ECO:0000256" key="1">
    <source>
        <dbReference type="SAM" id="SignalP"/>
    </source>
</evidence>
<dbReference type="AlphaFoldDB" id="A0A5B0VI00"/>
<dbReference type="Proteomes" id="UP000323161">
    <property type="component" value="Unassembled WGS sequence"/>
</dbReference>
<gene>
    <name evidence="2" type="ORF">FWJ25_08860</name>
</gene>
<protein>
    <recommendedName>
        <fullName evidence="4">Tetratricopeptide repeat protein</fullName>
    </recommendedName>
</protein>
<evidence type="ECO:0008006" key="4">
    <source>
        <dbReference type="Google" id="ProtNLM"/>
    </source>
</evidence>
<proteinExistence type="predicted"/>
<keyword evidence="3" id="KW-1185">Reference proteome</keyword>
<feature type="signal peptide" evidence="1">
    <location>
        <begin position="1"/>
        <end position="23"/>
    </location>
</feature>